<proteinExistence type="predicted"/>
<evidence type="ECO:0000313" key="3">
    <source>
        <dbReference type="Proteomes" id="UP000306378"/>
    </source>
</evidence>
<sequence length="267" mass="28258">MEKDKTEANSTGGPVPEAPPLTGSMSDDEIRLADLQDALDNAKFDRDEVYADSASTDAERAAADREVYAAMNAIAAEQKKQRESAGGAFSTGSGGVVDLFGEAAKSFVTGQLSDALTVIGLGGDVKGVVGAGIGIAAELEKKRREETPSPAAASREDLAKQGPVVPGTPNWMQELMKTLVIPAVIRDSGGPLPNNTAAINTSGETEWVLTGAEMRAAATARPPQAQNIDNRLVIENLRTGLSAGELRRELRMVEIDRRDRSRAWVSR</sequence>
<accession>A0A5R8NEG3</accession>
<feature type="region of interest" description="Disordered" evidence="1">
    <location>
        <begin position="1"/>
        <end position="30"/>
    </location>
</feature>
<reference evidence="2 3" key="1">
    <citation type="submission" date="2019-05" db="EMBL/GenBank/DDBJ databases">
        <title>Genomes sequences of two Nocardia cyriacigeorgica environmental isolates, type strains Nocardia asteroides ATCC 19247 and Nocardia cyriacigeorgica DSM 44484.</title>
        <authorList>
            <person name="Vautrin F."/>
            <person name="Bergeron E."/>
            <person name="Dubost A."/>
            <person name="Abrouk D."/>
            <person name="Rodriguez Nava V."/>
            <person name="Pujic P."/>
        </authorList>
    </citation>
    <scope>NUCLEOTIDE SEQUENCE [LARGE SCALE GENOMIC DNA]</scope>
    <source>
        <strain evidence="2 3">EML 446</strain>
    </source>
</reference>
<evidence type="ECO:0000313" key="2">
    <source>
        <dbReference type="EMBL" id="TLF72927.1"/>
    </source>
</evidence>
<dbReference type="EMBL" id="VBUT01000014">
    <property type="protein sequence ID" value="TLF72927.1"/>
    <property type="molecule type" value="Genomic_DNA"/>
</dbReference>
<dbReference type="AlphaFoldDB" id="A0A5R8NEG3"/>
<name>A0A5R8NEG3_9NOCA</name>
<dbReference type="RefSeq" id="WP_138452838.1">
    <property type="nucleotide sequence ID" value="NZ_VBUT01000014.1"/>
</dbReference>
<protein>
    <submittedName>
        <fullName evidence="2">Uncharacterized protein</fullName>
    </submittedName>
</protein>
<dbReference type="Proteomes" id="UP000306378">
    <property type="component" value="Unassembled WGS sequence"/>
</dbReference>
<gene>
    <name evidence="2" type="ORF">FEK34_28305</name>
</gene>
<comment type="caution">
    <text evidence="2">The sequence shown here is derived from an EMBL/GenBank/DDBJ whole genome shotgun (WGS) entry which is preliminary data.</text>
</comment>
<evidence type="ECO:0000256" key="1">
    <source>
        <dbReference type="SAM" id="MobiDB-lite"/>
    </source>
</evidence>
<organism evidence="2 3">
    <name type="scientific">Nocardia cyriacigeorgica</name>
    <dbReference type="NCBI Taxonomy" id="135487"/>
    <lineage>
        <taxon>Bacteria</taxon>
        <taxon>Bacillati</taxon>
        <taxon>Actinomycetota</taxon>
        <taxon>Actinomycetes</taxon>
        <taxon>Mycobacteriales</taxon>
        <taxon>Nocardiaceae</taxon>
        <taxon>Nocardia</taxon>
    </lineage>
</organism>
<feature type="region of interest" description="Disordered" evidence="1">
    <location>
        <begin position="141"/>
        <end position="166"/>
    </location>
</feature>